<protein>
    <submittedName>
        <fullName evidence="2">SpoIIIAH-like family protein</fullName>
    </submittedName>
</protein>
<dbReference type="Pfam" id="PF12685">
    <property type="entry name" value="SpoIIIAH"/>
    <property type="match status" value="1"/>
</dbReference>
<dbReference type="EMBL" id="JAKZFC010000002">
    <property type="protein sequence ID" value="MCH7321858.1"/>
    <property type="molecule type" value="Genomic_DNA"/>
</dbReference>
<dbReference type="Gene3D" id="1.10.287.4300">
    <property type="entry name" value="Stage III sporulation protein AH-like"/>
    <property type="match status" value="1"/>
</dbReference>
<reference evidence="2 3" key="1">
    <citation type="submission" date="2022-03" db="EMBL/GenBank/DDBJ databases">
        <authorList>
            <person name="Jo J.-H."/>
            <person name="Im W.-T."/>
        </authorList>
    </citation>
    <scope>NUCLEOTIDE SEQUENCE [LARGE SCALE GENOMIC DNA]</scope>
    <source>
        <strain evidence="2 3">MA9</strain>
    </source>
</reference>
<dbReference type="InterPro" id="IPR038503">
    <property type="entry name" value="SpoIIIAH_sf"/>
</dbReference>
<dbReference type="Proteomes" id="UP001316087">
    <property type="component" value="Unassembled WGS sequence"/>
</dbReference>
<keyword evidence="3" id="KW-1185">Reference proteome</keyword>
<dbReference type="RefSeq" id="WP_241368909.1">
    <property type="nucleotide sequence ID" value="NZ_JAKZFC010000002.1"/>
</dbReference>
<keyword evidence="1" id="KW-1133">Transmembrane helix</keyword>
<evidence type="ECO:0000256" key="1">
    <source>
        <dbReference type="SAM" id="Phobius"/>
    </source>
</evidence>
<comment type="caution">
    <text evidence="2">The sequence shown here is derived from an EMBL/GenBank/DDBJ whole genome shotgun (WGS) entry which is preliminary data.</text>
</comment>
<sequence length="178" mass="20386">MKVKKRTVWFFTLASLVAVISVFYIFEDRNTPNLLKVFTNDTISETEILGVSQDGSQMVTSESEMFQQMRLEASNKRSQLREQLTQKVASAELTAEEKNTAFNEMEQLIKLESSEAMLEMVVKSLGYDDALVRVEDQDVKVTVMSDEVSKQQINEIVYTVLTEMDEDVKVTVNYEPFN</sequence>
<evidence type="ECO:0000313" key="2">
    <source>
        <dbReference type="EMBL" id="MCH7321858.1"/>
    </source>
</evidence>
<dbReference type="InterPro" id="IPR024232">
    <property type="entry name" value="SpoIIIAH"/>
</dbReference>
<proteinExistence type="predicted"/>
<keyword evidence="1" id="KW-0812">Transmembrane</keyword>
<name>A0ABS9UBY5_9BACL</name>
<gene>
    <name evidence="2" type="ORF">LZ480_08125</name>
</gene>
<feature type="transmembrane region" description="Helical" evidence="1">
    <location>
        <begin position="7"/>
        <end position="26"/>
    </location>
</feature>
<organism evidence="2 3">
    <name type="scientific">Solibacillus palustris</name>
    <dbReference type="NCBI Taxonomy" id="2908203"/>
    <lineage>
        <taxon>Bacteria</taxon>
        <taxon>Bacillati</taxon>
        <taxon>Bacillota</taxon>
        <taxon>Bacilli</taxon>
        <taxon>Bacillales</taxon>
        <taxon>Caryophanaceae</taxon>
        <taxon>Solibacillus</taxon>
    </lineage>
</organism>
<accession>A0ABS9UBY5</accession>
<keyword evidence="1" id="KW-0472">Membrane</keyword>
<evidence type="ECO:0000313" key="3">
    <source>
        <dbReference type="Proteomes" id="UP001316087"/>
    </source>
</evidence>